<sequence length="373" mass="42926">METMAKKGWFLEHVSYFPPLWRFEKNVAASVRYRLEAAPDTSRMPPRQMTELYAEYGWRYVAPLSHFFYVFAAETADAPEIHSDPLVQSRAYGRMLRSYGLVSLAILVLLGVFLAMPLYRPTFFITYPRLSLFLTGYFLLAAILVLYPFFRLLRRKRMLAKGYSLSHKGSYRSILLAEILLIVLTLAFLTPFLGKLRAMDEKDTLRLSLAEVSAPLPYLPMETLYSTEEWTFPSYNPSDEYSGNYVTSQSAFLAPVYFSIHEEARDAEYTIASYQTTFYGEFPSALLAKAVSLDLISNQKEFPGLSGKFQTMKETYALEGCDEARWQRILGRQILYLRQESRMLVISYEGPADLREHLDGYTALFDETYLPLA</sequence>
<evidence type="ECO:0000256" key="1">
    <source>
        <dbReference type="SAM" id="Phobius"/>
    </source>
</evidence>
<keyword evidence="1" id="KW-0472">Membrane</keyword>
<keyword evidence="3" id="KW-1185">Reference proteome</keyword>
<dbReference type="Pfam" id="PF11193">
    <property type="entry name" value="DUF2812"/>
    <property type="match status" value="1"/>
</dbReference>
<accession>A0ABS2G9V0</accession>
<dbReference type="EMBL" id="JACSNV010000011">
    <property type="protein sequence ID" value="MBM6878246.1"/>
    <property type="molecule type" value="Genomic_DNA"/>
</dbReference>
<protein>
    <submittedName>
        <fullName evidence="2">DUF2812 domain-containing protein</fullName>
    </submittedName>
</protein>
<feature type="transmembrane region" description="Helical" evidence="1">
    <location>
        <begin position="174"/>
        <end position="194"/>
    </location>
</feature>
<dbReference type="Proteomes" id="UP000729290">
    <property type="component" value="Unassembled WGS sequence"/>
</dbReference>
<evidence type="ECO:0000313" key="3">
    <source>
        <dbReference type="Proteomes" id="UP000729290"/>
    </source>
</evidence>
<keyword evidence="1" id="KW-1133">Transmembrane helix</keyword>
<evidence type="ECO:0000313" key="2">
    <source>
        <dbReference type="EMBL" id="MBM6878246.1"/>
    </source>
</evidence>
<keyword evidence="1" id="KW-0812">Transmembrane</keyword>
<gene>
    <name evidence="2" type="ORF">H9X83_08755</name>
</gene>
<reference evidence="2 3" key="1">
    <citation type="journal article" date="2021" name="Sci. Rep.">
        <title>The distribution of antibiotic resistance genes in chicken gut microbiota commensals.</title>
        <authorList>
            <person name="Juricova H."/>
            <person name="Matiasovicova J."/>
            <person name="Kubasova T."/>
            <person name="Cejkova D."/>
            <person name="Rychlik I."/>
        </authorList>
    </citation>
    <scope>NUCLEOTIDE SEQUENCE [LARGE SCALE GENOMIC DNA]</scope>
    <source>
        <strain evidence="2 3">An431b</strain>
    </source>
</reference>
<feature type="transmembrane region" description="Helical" evidence="1">
    <location>
        <begin position="99"/>
        <end position="119"/>
    </location>
</feature>
<feature type="transmembrane region" description="Helical" evidence="1">
    <location>
        <begin position="131"/>
        <end position="153"/>
    </location>
</feature>
<proteinExistence type="predicted"/>
<name>A0ABS2G9V0_9FIRM</name>
<dbReference type="InterPro" id="IPR021359">
    <property type="entry name" value="DUF2812"/>
</dbReference>
<organism evidence="2 3">
    <name type="scientific">Anaerotignum lactatifermentans</name>
    <dbReference type="NCBI Taxonomy" id="160404"/>
    <lineage>
        <taxon>Bacteria</taxon>
        <taxon>Bacillati</taxon>
        <taxon>Bacillota</taxon>
        <taxon>Clostridia</taxon>
        <taxon>Lachnospirales</taxon>
        <taxon>Anaerotignaceae</taxon>
        <taxon>Anaerotignum</taxon>
    </lineage>
</organism>
<comment type="caution">
    <text evidence="2">The sequence shown here is derived from an EMBL/GenBank/DDBJ whole genome shotgun (WGS) entry which is preliminary data.</text>
</comment>